<protein>
    <submittedName>
        <fullName evidence="1">Uncharacterized protein</fullName>
    </submittedName>
</protein>
<sequence length="147" mass="17190">MKIETNKQKTAAAILVPDKIDLMTKTTTETRRTQQFRFWVFIHGNPKTNGKDRGIHTFIAASFTIAKIWKQPKCPSTDEWIKKWYVCTTEYYSAIKKNEILPSATWKHLDGIVLSEISYTEKDKNHTLSLHARSKKQQRKLTDTEKF</sequence>
<comment type="caution">
    <text evidence="1">The sequence shown here is derived from an EMBL/GenBank/DDBJ whole genome shotgun (WGS) entry which is preliminary data.</text>
</comment>
<reference evidence="1 2" key="1">
    <citation type="journal article" date="2020" name="Nature">
        <title>Six reference-quality genomes reveal evolution of bat adaptations.</title>
        <authorList>
            <person name="Jebb D."/>
            <person name="Huang Z."/>
            <person name="Pippel M."/>
            <person name="Hughes G.M."/>
            <person name="Lavrichenko K."/>
            <person name="Devanna P."/>
            <person name="Winkler S."/>
            <person name="Jermiin L.S."/>
            <person name="Skirmuntt E.C."/>
            <person name="Katzourakis A."/>
            <person name="Burkitt-Gray L."/>
            <person name="Ray D.A."/>
            <person name="Sullivan K.A.M."/>
            <person name="Roscito J.G."/>
            <person name="Kirilenko B.M."/>
            <person name="Davalos L.M."/>
            <person name="Corthals A.P."/>
            <person name="Power M.L."/>
            <person name="Jones G."/>
            <person name="Ransome R.D."/>
            <person name="Dechmann D.K.N."/>
            <person name="Locatelli A.G."/>
            <person name="Puechmaille S.J."/>
            <person name="Fedrigo O."/>
            <person name="Jarvis E.D."/>
            <person name="Hiller M."/>
            <person name="Vernes S.C."/>
            <person name="Myers E.W."/>
            <person name="Teeling E.C."/>
        </authorList>
    </citation>
    <scope>NUCLEOTIDE SEQUENCE [LARGE SCALE GENOMIC DNA]</scope>
    <source>
        <strain evidence="1">MRouAeg1</strain>
        <tissue evidence="1">Muscle</tissue>
    </source>
</reference>
<accession>A0A7J8B9P2</accession>
<dbReference type="Proteomes" id="UP000593571">
    <property type="component" value="Unassembled WGS sequence"/>
</dbReference>
<dbReference type="AlphaFoldDB" id="A0A7J8B9P2"/>
<name>A0A7J8B9P2_ROUAE</name>
<dbReference type="EMBL" id="JACASE010000018">
    <property type="protein sequence ID" value="KAF6395428.1"/>
    <property type="molecule type" value="Genomic_DNA"/>
</dbReference>
<keyword evidence="2" id="KW-1185">Reference proteome</keyword>
<organism evidence="1 2">
    <name type="scientific">Rousettus aegyptiacus</name>
    <name type="common">Egyptian fruit bat</name>
    <name type="synonym">Pteropus aegyptiacus</name>
    <dbReference type="NCBI Taxonomy" id="9407"/>
    <lineage>
        <taxon>Eukaryota</taxon>
        <taxon>Metazoa</taxon>
        <taxon>Chordata</taxon>
        <taxon>Craniata</taxon>
        <taxon>Vertebrata</taxon>
        <taxon>Euteleostomi</taxon>
        <taxon>Mammalia</taxon>
        <taxon>Eutheria</taxon>
        <taxon>Laurasiatheria</taxon>
        <taxon>Chiroptera</taxon>
        <taxon>Yinpterochiroptera</taxon>
        <taxon>Pteropodoidea</taxon>
        <taxon>Pteropodidae</taxon>
        <taxon>Rousettinae</taxon>
        <taxon>Rousettus</taxon>
    </lineage>
</organism>
<gene>
    <name evidence="1" type="ORF">HJG63_009983</name>
</gene>
<proteinExistence type="predicted"/>
<evidence type="ECO:0000313" key="1">
    <source>
        <dbReference type="EMBL" id="KAF6395428.1"/>
    </source>
</evidence>
<evidence type="ECO:0000313" key="2">
    <source>
        <dbReference type="Proteomes" id="UP000593571"/>
    </source>
</evidence>